<sequence>MPESSAAAPAPKSASSDSTVVYTEKLWPNFWIWLVSAGLSSAGILMLAPISIWAGITAAIVIFIIITVLLIVSTPSITVTRTTLSVGRATIERGYLGETTAFRGKEATAERGTRLNGLAFLCIRGWVDPVVRIQIEDPSDRTPYWLTSTRHPEQLIAALHS</sequence>
<keyword evidence="1" id="KW-1133">Transmembrane helix</keyword>
<evidence type="ECO:0000313" key="3">
    <source>
        <dbReference type="Proteomes" id="UP000276055"/>
    </source>
</evidence>
<dbReference type="AlphaFoldDB" id="A0A495EAC2"/>
<keyword evidence="1" id="KW-0472">Membrane</keyword>
<protein>
    <recommendedName>
        <fullName evidence="4">DUF3093 domain-containing protein</fullName>
    </recommendedName>
</protein>
<accession>A0A495EAC2</accession>
<evidence type="ECO:0000313" key="2">
    <source>
        <dbReference type="EMBL" id="RKR13835.1"/>
    </source>
</evidence>
<keyword evidence="1" id="KW-0812">Transmembrane</keyword>
<organism evidence="2 3">
    <name type="scientific">Arthrobacter oryzae</name>
    <dbReference type="NCBI Taxonomy" id="409290"/>
    <lineage>
        <taxon>Bacteria</taxon>
        <taxon>Bacillati</taxon>
        <taxon>Actinomycetota</taxon>
        <taxon>Actinomycetes</taxon>
        <taxon>Micrococcales</taxon>
        <taxon>Micrococcaceae</taxon>
        <taxon>Arthrobacter</taxon>
    </lineage>
</organism>
<dbReference type="RefSeq" id="WP_120954808.1">
    <property type="nucleotide sequence ID" value="NZ_RBIR01000008.1"/>
</dbReference>
<reference evidence="2 3" key="1">
    <citation type="submission" date="2018-10" db="EMBL/GenBank/DDBJ databases">
        <title>Genomic Encyclopedia of Type Strains, Phase IV (KMG-IV): sequencing the most valuable type-strain genomes for metagenomic binning, comparative biology and taxonomic classification.</title>
        <authorList>
            <person name="Goeker M."/>
        </authorList>
    </citation>
    <scope>NUCLEOTIDE SEQUENCE [LARGE SCALE GENOMIC DNA]</scope>
    <source>
        <strain evidence="2 3">DSM 25586</strain>
    </source>
</reference>
<evidence type="ECO:0000256" key="1">
    <source>
        <dbReference type="SAM" id="Phobius"/>
    </source>
</evidence>
<feature type="transmembrane region" description="Helical" evidence="1">
    <location>
        <begin position="30"/>
        <end position="47"/>
    </location>
</feature>
<dbReference type="InterPro" id="IPR021443">
    <property type="entry name" value="DUF3093"/>
</dbReference>
<name>A0A495EAC2_9MICC</name>
<gene>
    <name evidence="2" type="ORF">C8D78_3176</name>
</gene>
<dbReference type="OrthoDB" id="3217020at2"/>
<dbReference type="Pfam" id="PF11292">
    <property type="entry name" value="DUF3093"/>
    <property type="match status" value="1"/>
</dbReference>
<dbReference type="Proteomes" id="UP000276055">
    <property type="component" value="Unassembled WGS sequence"/>
</dbReference>
<comment type="caution">
    <text evidence="2">The sequence shown here is derived from an EMBL/GenBank/DDBJ whole genome shotgun (WGS) entry which is preliminary data.</text>
</comment>
<evidence type="ECO:0008006" key="4">
    <source>
        <dbReference type="Google" id="ProtNLM"/>
    </source>
</evidence>
<dbReference type="EMBL" id="RBIR01000008">
    <property type="protein sequence ID" value="RKR13835.1"/>
    <property type="molecule type" value="Genomic_DNA"/>
</dbReference>
<feature type="transmembrane region" description="Helical" evidence="1">
    <location>
        <begin position="52"/>
        <end position="72"/>
    </location>
</feature>
<proteinExistence type="predicted"/>